<sequence>MHKKVDTKVEEKRVRSKSEEKRSQIIDAAGALFITDGFEKVSMEQIAKSAGVSKQTVYSHFGNKQLLFTAAIDCKCEEYDLAPNKIKQPMGCEEYLSLFSQQLSSLLISEDAIGMFRACISGAGQSEVSKLFWEAGPGKIRRQLRVYLEEQSKLGILCIENIDTAAAQLMSMIVCETQFQSLIGLPQSKSTEELKQYATQCAQLFYKAYRC</sequence>
<protein>
    <submittedName>
        <fullName evidence="8">Transcriptional repressor Mce3R</fullName>
    </submittedName>
</protein>
<feature type="DNA-binding region" description="H-T-H motif" evidence="4">
    <location>
        <begin position="42"/>
        <end position="61"/>
    </location>
</feature>
<evidence type="ECO:0000313" key="6">
    <source>
        <dbReference type="EMBL" id="CAA0087962.1"/>
    </source>
</evidence>
<evidence type="ECO:0000256" key="3">
    <source>
        <dbReference type="ARBA" id="ARBA00023163"/>
    </source>
</evidence>
<dbReference type="Pfam" id="PF00440">
    <property type="entry name" value="TetR_N"/>
    <property type="match status" value="1"/>
</dbReference>
<dbReference type="EMBL" id="CACSIK010000001">
    <property type="protein sequence ID" value="CAA0087962.1"/>
    <property type="molecule type" value="Genomic_DNA"/>
</dbReference>
<dbReference type="SUPFAM" id="SSF46689">
    <property type="entry name" value="Homeodomain-like"/>
    <property type="match status" value="1"/>
</dbReference>
<dbReference type="GO" id="GO:0003700">
    <property type="term" value="F:DNA-binding transcription factor activity"/>
    <property type="evidence" value="ECO:0007669"/>
    <property type="project" value="TreeGrafter"/>
</dbReference>
<evidence type="ECO:0000256" key="1">
    <source>
        <dbReference type="ARBA" id="ARBA00023015"/>
    </source>
</evidence>
<dbReference type="Proteomes" id="UP000439591">
    <property type="component" value="Unassembled WGS sequence"/>
</dbReference>
<name>A0A5S9QMN2_9GAMM</name>
<dbReference type="InterPro" id="IPR050109">
    <property type="entry name" value="HTH-type_TetR-like_transc_reg"/>
</dbReference>
<organism evidence="8 10">
    <name type="scientific">Zhongshania aliphaticivorans</name>
    <dbReference type="NCBI Taxonomy" id="1470434"/>
    <lineage>
        <taxon>Bacteria</taxon>
        <taxon>Pseudomonadati</taxon>
        <taxon>Pseudomonadota</taxon>
        <taxon>Gammaproteobacteria</taxon>
        <taxon>Cellvibrionales</taxon>
        <taxon>Spongiibacteraceae</taxon>
        <taxon>Zhongshania</taxon>
    </lineage>
</organism>
<feature type="domain" description="HTH tetR-type" evidence="5">
    <location>
        <begin position="19"/>
        <end position="79"/>
    </location>
</feature>
<dbReference type="PANTHER" id="PTHR30055">
    <property type="entry name" value="HTH-TYPE TRANSCRIPTIONAL REGULATOR RUTR"/>
    <property type="match status" value="1"/>
</dbReference>
<keyword evidence="3" id="KW-0804">Transcription</keyword>
<dbReference type="Gene3D" id="1.10.357.10">
    <property type="entry name" value="Tetracycline Repressor, domain 2"/>
    <property type="match status" value="2"/>
</dbReference>
<proteinExistence type="predicted"/>
<dbReference type="EMBL" id="CACSIM010000005">
    <property type="protein sequence ID" value="CAA0115712.1"/>
    <property type="molecule type" value="Genomic_DNA"/>
</dbReference>
<dbReference type="Pfam" id="PF14246">
    <property type="entry name" value="TetR_C_7"/>
    <property type="match status" value="1"/>
</dbReference>
<evidence type="ECO:0000313" key="8">
    <source>
        <dbReference type="EMBL" id="CAA0120288.1"/>
    </source>
</evidence>
<evidence type="ECO:0000313" key="7">
    <source>
        <dbReference type="EMBL" id="CAA0115712.1"/>
    </source>
</evidence>
<keyword evidence="1" id="KW-0805">Transcription regulation</keyword>
<keyword evidence="9" id="KW-1185">Reference proteome</keyword>
<dbReference type="PANTHER" id="PTHR30055:SF146">
    <property type="entry name" value="HTH-TYPE TRANSCRIPTIONAL DUAL REGULATOR CECR"/>
    <property type="match status" value="1"/>
</dbReference>
<evidence type="ECO:0000256" key="4">
    <source>
        <dbReference type="PROSITE-ProRule" id="PRU00335"/>
    </source>
</evidence>
<dbReference type="InterPro" id="IPR009057">
    <property type="entry name" value="Homeodomain-like_sf"/>
</dbReference>
<dbReference type="EMBL" id="CACSIM010000007">
    <property type="protein sequence ID" value="CAA0120288.1"/>
    <property type="molecule type" value="Genomic_DNA"/>
</dbReference>
<dbReference type="InterPro" id="IPR001647">
    <property type="entry name" value="HTH_TetR"/>
</dbReference>
<dbReference type="FunFam" id="1.10.10.60:FF:000141">
    <property type="entry name" value="TetR family transcriptional regulator"/>
    <property type="match status" value="1"/>
</dbReference>
<evidence type="ECO:0000259" key="5">
    <source>
        <dbReference type="PROSITE" id="PS50977"/>
    </source>
</evidence>
<dbReference type="PRINTS" id="PR00455">
    <property type="entry name" value="HTHTETR"/>
</dbReference>
<dbReference type="PROSITE" id="PS50977">
    <property type="entry name" value="HTH_TETR_2"/>
    <property type="match status" value="1"/>
</dbReference>
<evidence type="ECO:0000313" key="10">
    <source>
        <dbReference type="Proteomes" id="UP000439591"/>
    </source>
</evidence>
<accession>A0A5S9QMN2</accession>
<dbReference type="Proteomes" id="UP000435877">
    <property type="component" value="Unassembled WGS sequence"/>
</dbReference>
<reference evidence="9 10" key="1">
    <citation type="submission" date="2019-11" db="EMBL/GenBank/DDBJ databases">
        <authorList>
            <person name="Holert J."/>
        </authorList>
    </citation>
    <scope>NUCLEOTIDE SEQUENCE [LARGE SCALE GENOMIC DNA]</scope>
    <source>
        <strain evidence="8">BC3_2A</strain>
        <strain evidence="6">SB11_1A</strain>
    </source>
</reference>
<dbReference type="AlphaFoldDB" id="A0A5S9QMN2"/>
<dbReference type="GO" id="GO:0000976">
    <property type="term" value="F:transcription cis-regulatory region binding"/>
    <property type="evidence" value="ECO:0007669"/>
    <property type="project" value="TreeGrafter"/>
</dbReference>
<evidence type="ECO:0000256" key="2">
    <source>
        <dbReference type="ARBA" id="ARBA00023125"/>
    </source>
</evidence>
<evidence type="ECO:0000313" key="9">
    <source>
        <dbReference type="Proteomes" id="UP000435877"/>
    </source>
</evidence>
<keyword evidence="2 4" id="KW-0238">DNA-binding</keyword>
<gene>
    <name evidence="8" type="primary">mce3R_2</name>
    <name evidence="6" type="synonym">mce3R</name>
    <name evidence="7" type="synonym">mce3R_1</name>
    <name evidence="6" type="ORF">IHBHHGIJ_01433</name>
    <name evidence="7" type="ORF">KFEGEMFD_03173</name>
    <name evidence="8" type="ORF">KFEGEMFD_03732</name>
</gene>
<dbReference type="InterPro" id="IPR039536">
    <property type="entry name" value="TetR_C_Proteobacteria"/>
</dbReference>